<reference evidence="1" key="1">
    <citation type="journal article" date="2023" name="IScience">
        <title>Live-bearing cockroach genome reveals convergent evolutionary mechanisms linked to viviparity in insects and beyond.</title>
        <authorList>
            <person name="Fouks B."/>
            <person name="Harrison M.C."/>
            <person name="Mikhailova A.A."/>
            <person name="Marchal E."/>
            <person name="English S."/>
            <person name="Carruthers M."/>
            <person name="Jennings E.C."/>
            <person name="Chiamaka E.L."/>
            <person name="Frigard R.A."/>
            <person name="Pippel M."/>
            <person name="Attardo G.M."/>
            <person name="Benoit J.B."/>
            <person name="Bornberg-Bauer E."/>
            <person name="Tobe S.S."/>
        </authorList>
    </citation>
    <scope>NUCLEOTIDE SEQUENCE</scope>
    <source>
        <strain evidence="1">Stay&amp;Tobe</strain>
    </source>
</reference>
<comment type="caution">
    <text evidence="1">The sequence shown here is derived from an EMBL/GenBank/DDBJ whole genome shotgun (WGS) entry which is preliminary data.</text>
</comment>
<organism evidence="1 2">
    <name type="scientific">Diploptera punctata</name>
    <name type="common">Pacific beetle cockroach</name>
    <dbReference type="NCBI Taxonomy" id="6984"/>
    <lineage>
        <taxon>Eukaryota</taxon>
        <taxon>Metazoa</taxon>
        <taxon>Ecdysozoa</taxon>
        <taxon>Arthropoda</taxon>
        <taxon>Hexapoda</taxon>
        <taxon>Insecta</taxon>
        <taxon>Pterygota</taxon>
        <taxon>Neoptera</taxon>
        <taxon>Polyneoptera</taxon>
        <taxon>Dictyoptera</taxon>
        <taxon>Blattodea</taxon>
        <taxon>Blaberoidea</taxon>
        <taxon>Blaberidae</taxon>
        <taxon>Diplopterinae</taxon>
        <taxon>Diploptera</taxon>
    </lineage>
</organism>
<feature type="non-terminal residue" evidence="1">
    <location>
        <position position="1"/>
    </location>
</feature>
<reference evidence="1" key="2">
    <citation type="submission" date="2023-05" db="EMBL/GenBank/DDBJ databases">
        <authorList>
            <person name="Fouks B."/>
        </authorList>
    </citation>
    <scope>NUCLEOTIDE SEQUENCE</scope>
    <source>
        <strain evidence="1">Stay&amp;Tobe</strain>
        <tissue evidence="1">Testes</tissue>
    </source>
</reference>
<name>A0AAD7ZDZ0_DIPPU</name>
<dbReference type="EMBL" id="JASPKZ010008874">
    <property type="protein sequence ID" value="KAJ9578542.1"/>
    <property type="molecule type" value="Genomic_DNA"/>
</dbReference>
<accession>A0AAD7ZDZ0</accession>
<dbReference type="Proteomes" id="UP001233999">
    <property type="component" value="Unassembled WGS sequence"/>
</dbReference>
<dbReference type="AlphaFoldDB" id="A0AAD7ZDZ0"/>
<evidence type="ECO:0000313" key="1">
    <source>
        <dbReference type="EMBL" id="KAJ9578542.1"/>
    </source>
</evidence>
<proteinExistence type="predicted"/>
<protein>
    <submittedName>
        <fullName evidence="1">Uncharacterized protein</fullName>
    </submittedName>
</protein>
<gene>
    <name evidence="1" type="ORF">L9F63_005271</name>
</gene>
<keyword evidence="2" id="KW-1185">Reference proteome</keyword>
<evidence type="ECO:0000313" key="2">
    <source>
        <dbReference type="Proteomes" id="UP001233999"/>
    </source>
</evidence>
<sequence length="124" mass="13482">MAAMSSCYMMGNNLKNETVVAALEPALVFYCSSSGLTVNSERFSIHLSSSPPELSLPRLTNPIRSTPSPLYLPLRSSLTRCIVGVCADWRGFGPCSRDAVMFSGFTVRQHVLGIHRIAGISQVF</sequence>